<evidence type="ECO:0000256" key="3">
    <source>
        <dbReference type="ARBA" id="ARBA00022827"/>
    </source>
</evidence>
<dbReference type="EMBL" id="JAGMVJ010000007">
    <property type="protein sequence ID" value="KAH7088690.1"/>
    <property type="molecule type" value="Genomic_DNA"/>
</dbReference>
<proteinExistence type="inferred from homology"/>
<dbReference type="InterPro" id="IPR006094">
    <property type="entry name" value="Oxid_FAD_bind_N"/>
</dbReference>
<gene>
    <name evidence="7" type="ORF">FB567DRAFT_522083</name>
</gene>
<feature type="domain" description="FAD-binding PCMH-type" evidence="6">
    <location>
        <begin position="111"/>
        <end position="282"/>
    </location>
</feature>
<dbReference type="PROSITE" id="PS51387">
    <property type="entry name" value="FAD_PCMH"/>
    <property type="match status" value="1"/>
</dbReference>
<dbReference type="GO" id="GO:0071949">
    <property type="term" value="F:FAD binding"/>
    <property type="evidence" value="ECO:0007669"/>
    <property type="project" value="InterPro"/>
</dbReference>
<dbReference type="InterPro" id="IPR016169">
    <property type="entry name" value="FAD-bd_PCMH_sub2"/>
</dbReference>
<reference evidence="7" key="1">
    <citation type="journal article" date="2021" name="Nat. Commun.">
        <title>Genetic determinants of endophytism in the Arabidopsis root mycobiome.</title>
        <authorList>
            <person name="Mesny F."/>
            <person name="Miyauchi S."/>
            <person name="Thiergart T."/>
            <person name="Pickel B."/>
            <person name="Atanasova L."/>
            <person name="Karlsson M."/>
            <person name="Huettel B."/>
            <person name="Barry K.W."/>
            <person name="Haridas S."/>
            <person name="Chen C."/>
            <person name="Bauer D."/>
            <person name="Andreopoulos W."/>
            <person name="Pangilinan J."/>
            <person name="LaButti K."/>
            <person name="Riley R."/>
            <person name="Lipzen A."/>
            <person name="Clum A."/>
            <person name="Drula E."/>
            <person name="Henrissat B."/>
            <person name="Kohler A."/>
            <person name="Grigoriev I.V."/>
            <person name="Martin F.M."/>
            <person name="Hacquard S."/>
        </authorList>
    </citation>
    <scope>NUCLEOTIDE SEQUENCE</scope>
    <source>
        <strain evidence="7">MPI-SDFR-AT-0120</strain>
    </source>
</reference>
<accession>A0A8K0W0F8</accession>
<keyword evidence="4" id="KW-0560">Oxidoreductase</keyword>
<name>A0A8K0W0F8_9PLEO</name>
<comment type="caution">
    <text evidence="7">The sequence shown here is derived from an EMBL/GenBank/DDBJ whole genome shotgun (WGS) entry which is preliminary data.</text>
</comment>
<dbReference type="Gene3D" id="3.40.462.20">
    <property type="match status" value="1"/>
</dbReference>
<dbReference type="SUPFAM" id="SSF56176">
    <property type="entry name" value="FAD-binding/transporter-associated domain-like"/>
    <property type="match status" value="1"/>
</dbReference>
<dbReference type="Pfam" id="PF01565">
    <property type="entry name" value="FAD_binding_4"/>
    <property type="match status" value="1"/>
</dbReference>
<dbReference type="Proteomes" id="UP000813461">
    <property type="component" value="Unassembled WGS sequence"/>
</dbReference>
<dbReference type="InterPro" id="IPR050416">
    <property type="entry name" value="FAD-linked_Oxidoreductase"/>
</dbReference>
<evidence type="ECO:0000313" key="7">
    <source>
        <dbReference type="EMBL" id="KAH7088690.1"/>
    </source>
</evidence>
<evidence type="ECO:0000313" key="8">
    <source>
        <dbReference type="Proteomes" id="UP000813461"/>
    </source>
</evidence>
<organism evidence="7 8">
    <name type="scientific">Paraphoma chrysanthemicola</name>
    <dbReference type="NCBI Taxonomy" id="798071"/>
    <lineage>
        <taxon>Eukaryota</taxon>
        <taxon>Fungi</taxon>
        <taxon>Dikarya</taxon>
        <taxon>Ascomycota</taxon>
        <taxon>Pezizomycotina</taxon>
        <taxon>Dothideomycetes</taxon>
        <taxon>Pleosporomycetidae</taxon>
        <taxon>Pleosporales</taxon>
        <taxon>Pleosporineae</taxon>
        <taxon>Phaeosphaeriaceae</taxon>
        <taxon>Paraphoma</taxon>
    </lineage>
</organism>
<keyword evidence="2" id="KW-0285">Flavoprotein</keyword>
<sequence>MMRCGPVSTAAMFARFIIPLAFFAQFGTAQNGPFEPADFDVTAALAELGIDASALPRPVNAGANIAQRSASPSCALACSSLHVLFGGEQVLPEGSSEYDAFTSAYWSAQQGSLNPSCVFKPSKTVDVSTFVLIARLYQCPFAVKGGGHAAWAGASSIEDGITVSLENFKQTIVAADKKTVDVGPGLRWVDIYKAVEKDGLSVVGGRMSPVGVPGLILGGGISHFSNKLGWACDNVESYELVTASGVPITVSATLYSDLYWALRGGGNNFGIVTNFKLNAFPQGDLWGGQRVYLEDQFSKNLDAIYEFTINGSPTDLDAAQIITFASAPGIGKVSFANLHYAKPIPNAPVFAAWSNITAIDDTTGLRPMSGMAELLNQGAPAPGAYQTWWGVSLKMDRSLLTFVVDTFYAQEATVADVEKILLIMAIQPITTGALHAMQKNGGNALGLDPSGGPYFVLNFNAAWNVAADEGKFHHVIVTIIGLVKEAARRRGLDNDFVYLNYASEYQDPIGSYGAANKRRLQDVSRKYDPKGVFQKLQPGGFKLFKGAPNGGTP</sequence>
<dbReference type="OrthoDB" id="2151789at2759"/>
<dbReference type="InterPro" id="IPR036318">
    <property type="entry name" value="FAD-bd_PCMH-like_sf"/>
</dbReference>
<comment type="similarity">
    <text evidence="1">Belongs to the oxygen-dependent FAD-linked oxidoreductase family.</text>
</comment>
<feature type="chain" id="PRO_5035480754" description="FAD-binding PCMH-type domain-containing protein" evidence="5">
    <location>
        <begin position="30"/>
        <end position="553"/>
    </location>
</feature>
<dbReference type="Gene3D" id="3.30.465.10">
    <property type="match status" value="1"/>
</dbReference>
<evidence type="ECO:0000259" key="6">
    <source>
        <dbReference type="PROSITE" id="PS51387"/>
    </source>
</evidence>
<dbReference type="PANTHER" id="PTHR42973">
    <property type="entry name" value="BINDING OXIDOREDUCTASE, PUTATIVE (AFU_ORTHOLOGUE AFUA_1G17690)-RELATED"/>
    <property type="match status" value="1"/>
</dbReference>
<dbReference type="PANTHER" id="PTHR42973:SF34">
    <property type="entry name" value="FAD BINDING DOMAIN PROTEIN (AFU_ORTHOLOGUE AFUA_3G02770)"/>
    <property type="match status" value="1"/>
</dbReference>
<dbReference type="AlphaFoldDB" id="A0A8K0W0F8"/>
<dbReference type="GO" id="GO:0016491">
    <property type="term" value="F:oxidoreductase activity"/>
    <property type="evidence" value="ECO:0007669"/>
    <property type="project" value="UniProtKB-KW"/>
</dbReference>
<dbReference type="InterPro" id="IPR016167">
    <property type="entry name" value="FAD-bd_PCMH_sub1"/>
</dbReference>
<dbReference type="Gene3D" id="3.30.43.10">
    <property type="entry name" value="Uridine Diphospho-n-acetylenolpyruvylglucosamine Reductase, domain 2"/>
    <property type="match status" value="1"/>
</dbReference>
<dbReference type="InterPro" id="IPR016166">
    <property type="entry name" value="FAD-bd_PCMH"/>
</dbReference>
<protein>
    <recommendedName>
        <fullName evidence="6">FAD-binding PCMH-type domain-containing protein</fullName>
    </recommendedName>
</protein>
<evidence type="ECO:0000256" key="5">
    <source>
        <dbReference type="SAM" id="SignalP"/>
    </source>
</evidence>
<keyword evidence="5" id="KW-0732">Signal</keyword>
<evidence type="ECO:0000256" key="1">
    <source>
        <dbReference type="ARBA" id="ARBA00005466"/>
    </source>
</evidence>
<evidence type="ECO:0000256" key="4">
    <source>
        <dbReference type="ARBA" id="ARBA00023002"/>
    </source>
</evidence>
<keyword evidence="3" id="KW-0274">FAD</keyword>
<evidence type="ECO:0000256" key="2">
    <source>
        <dbReference type="ARBA" id="ARBA00022630"/>
    </source>
</evidence>
<keyword evidence="8" id="KW-1185">Reference proteome</keyword>
<feature type="signal peptide" evidence="5">
    <location>
        <begin position="1"/>
        <end position="29"/>
    </location>
</feature>